<dbReference type="Pfam" id="PF00809">
    <property type="entry name" value="Pterin_bind"/>
    <property type="match status" value="1"/>
</dbReference>
<dbReference type="Proteomes" id="UP000597038">
    <property type="component" value="Unassembled WGS sequence"/>
</dbReference>
<keyword evidence="2" id="KW-0808">Transferase</keyword>
<dbReference type="PANTHER" id="PTHR20941:SF1">
    <property type="entry name" value="FOLIC ACID SYNTHESIS PROTEIN FOL1"/>
    <property type="match status" value="1"/>
</dbReference>
<dbReference type="SUPFAM" id="SSF51717">
    <property type="entry name" value="Dihydropteroate synthetase-like"/>
    <property type="match status" value="1"/>
</dbReference>
<dbReference type="GO" id="GO:0004156">
    <property type="term" value="F:dihydropteroate synthase activity"/>
    <property type="evidence" value="ECO:0007669"/>
    <property type="project" value="UniProtKB-EC"/>
</dbReference>
<evidence type="ECO:0000259" key="1">
    <source>
        <dbReference type="PROSITE" id="PS50972"/>
    </source>
</evidence>
<keyword evidence="3" id="KW-1185">Reference proteome</keyword>
<feature type="non-terminal residue" evidence="2">
    <location>
        <position position="1"/>
    </location>
</feature>
<feature type="domain" description="Pterin-binding" evidence="1">
    <location>
        <begin position="1"/>
        <end position="80"/>
    </location>
</feature>
<dbReference type="EMBL" id="JAEDAQ010000164">
    <property type="protein sequence ID" value="MBH9582211.1"/>
    <property type="molecule type" value="Genomic_DNA"/>
</dbReference>
<evidence type="ECO:0000313" key="2">
    <source>
        <dbReference type="EMBL" id="MBH9582211.1"/>
    </source>
</evidence>
<organism evidence="2 3">
    <name type="scientific">Staphylococcus felis</name>
    <dbReference type="NCBI Taxonomy" id="46127"/>
    <lineage>
        <taxon>Bacteria</taxon>
        <taxon>Bacillati</taxon>
        <taxon>Bacillota</taxon>
        <taxon>Bacilli</taxon>
        <taxon>Bacillales</taxon>
        <taxon>Staphylococcaceae</taxon>
        <taxon>Staphylococcus</taxon>
    </lineage>
</organism>
<protein>
    <submittedName>
        <fullName evidence="2">Dihydropteroate synthase</fullName>
        <ecNumber evidence="2">2.5.1.15</ecNumber>
    </submittedName>
</protein>
<accession>A0ABS0QSH1</accession>
<dbReference type="Gene3D" id="3.20.20.20">
    <property type="entry name" value="Dihydropteroate synthase-like"/>
    <property type="match status" value="1"/>
</dbReference>
<comment type="caution">
    <text evidence="2">The sequence shown here is derived from an EMBL/GenBank/DDBJ whole genome shotgun (WGS) entry which is preliminary data.</text>
</comment>
<dbReference type="InterPro" id="IPR045031">
    <property type="entry name" value="DHP_synth-like"/>
</dbReference>
<gene>
    <name evidence="2" type="ORF">I9026_12790</name>
</gene>
<reference evidence="2 3" key="1">
    <citation type="submission" date="2020-12" db="EMBL/GenBank/DDBJ databases">
        <title>Genomic analysis of Staphylococcus felis from a cat with skin infection.</title>
        <authorList>
            <person name="Aslantas O."/>
            <person name="Keskin O."/>
            <person name="Buyukaltay K."/>
            <person name="Gullu Yucetepe A."/>
        </authorList>
    </citation>
    <scope>NUCLEOTIDE SEQUENCE [LARGE SCALE GENOMIC DNA]</scope>
    <source>
        <strain evidence="2 3">HARRANVET</strain>
    </source>
</reference>
<dbReference type="PANTHER" id="PTHR20941">
    <property type="entry name" value="FOLATE SYNTHESIS PROTEINS"/>
    <property type="match status" value="1"/>
</dbReference>
<feature type="non-terminal residue" evidence="2">
    <location>
        <position position="80"/>
    </location>
</feature>
<proteinExistence type="predicted"/>
<sequence>SVDTFRSEFAEAALESGASIINDQWGGLYDPKIFDIASQHGASIVLMHNGDVQSDQAVMDEMIVKLLKQANIAERECISH</sequence>
<evidence type="ECO:0000313" key="3">
    <source>
        <dbReference type="Proteomes" id="UP000597038"/>
    </source>
</evidence>
<dbReference type="InterPro" id="IPR011005">
    <property type="entry name" value="Dihydropteroate_synth-like_sf"/>
</dbReference>
<name>A0ABS0QSH1_9STAP</name>
<dbReference type="RefSeq" id="WP_198093091.1">
    <property type="nucleotide sequence ID" value="NZ_JAEDAQ010000164.1"/>
</dbReference>
<dbReference type="EC" id="2.5.1.15" evidence="2"/>
<dbReference type="PROSITE" id="PS50972">
    <property type="entry name" value="PTERIN_BINDING"/>
    <property type="match status" value="1"/>
</dbReference>
<dbReference type="InterPro" id="IPR000489">
    <property type="entry name" value="Pterin-binding_dom"/>
</dbReference>